<keyword evidence="4 8" id="KW-0479">Metal-binding</keyword>
<keyword evidence="2 8" id="KW-0349">Heme</keyword>
<gene>
    <name evidence="12" type="ORF">FHP08_12040</name>
</gene>
<dbReference type="InterPro" id="IPR002326">
    <property type="entry name" value="Cyt_c1"/>
</dbReference>
<comment type="caution">
    <text evidence="12">The sequence shown here is derived from an EMBL/GenBank/DDBJ whole genome shotgun (WGS) entry which is preliminary data.</text>
</comment>
<dbReference type="OrthoDB" id="9798864at2"/>
<keyword evidence="7 9" id="KW-0472">Membrane</keyword>
<evidence type="ECO:0000256" key="8">
    <source>
        <dbReference type="PIRSR" id="PIRSR602326-1"/>
    </source>
</evidence>
<feature type="domain" description="Cytochrome c" evidence="11">
    <location>
        <begin position="41"/>
        <end position="251"/>
    </location>
</feature>
<evidence type="ECO:0000256" key="6">
    <source>
        <dbReference type="ARBA" id="ARBA00023004"/>
    </source>
</evidence>
<dbReference type="EMBL" id="VDUY01000004">
    <property type="protein sequence ID" value="TXL65501.1"/>
    <property type="molecule type" value="Genomic_DNA"/>
</dbReference>
<keyword evidence="10" id="KW-0732">Signal</keyword>
<evidence type="ECO:0000256" key="5">
    <source>
        <dbReference type="ARBA" id="ARBA00022989"/>
    </source>
</evidence>
<dbReference type="Pfam" id="PF02167">
    <property type="entry name" value="Cytochrom_C1"/>
    <property type="match status" value="1"/>
</dbReference>
<dbReference type="Gene3D" id="1.10.760.10">
    <property type="entry name" value="Cytochrome c-like domain"/>
    <property type="match status" value="1"/>
</dbReference>
<evidence type="ECO:0000259" key="11">
    <source>
        <dbReference type="PROSITE" id="PS51007"/>
    </source>
</evidence>
<evidence type="ECO:0000256" key="4">
    <source>
        <dbReference type="ARBA" id="ARBA00022723"/>
    </source>
</evidence>
<dbReference type="InterPro" id="IPR036909">
    <property type="entry name" value="Cyt_c-like_dom_sf"/>
</dbReference>
<dbReference type="RefSeq" id="WP_147704696.1">
    <property type="nucleotide sequence ID" value="NZ_VDUY01000004.1"/>
</dbReference>
<feature type="binding site" description="covalent" evidence="8">
    <location>
        <position position="54"/>
    </location>
    <ligand>
        <name>heme c</name>
        <dbReference type="ChEBI" id="CHEBI:61717"/>
    </ligand>
</feature>
<protein>
    <submittedName>
        <fullName evidence="12">Cytochrome c1</fullName>
    </submittedName>
</protein>
<evidence type="ECO:0000256" key="3">
    <source>
        <dbReference type="ARBA" id="ARBA00022692"/>
    </source>
</evidence>
<keyword evidence="5 9" id="KW-1133">Transmembrane helix</keyword>
<keyword evidence="6 8" id="KW-0408">Iron</keyword>
<feature type="binding site" description="covalent" evidence="8">
    <location>
        <position position="57"/>
    </location>
    <ligand>
        <name>heme c</name>
        <dbReference type="ChEBI" id="CHEBI:61717"/>
    </ligand>
</feature>
<dbReference type="InterPro" id="IPR009056">
    <property type="entry name" value="Cyt_c-like_dom"/>
</dbReference>
<comment type="subcellular location">
    <subcellularLocation>
        <location evidence="1">Membrane</location>
    </subcellularLocation>
</comment>
<evidence type="ECO:0000256" key="7">
    <source>
        <dbReference type="ARBA" id="ARBA00023136"/>
    </source>
</evidence>
<name>A0A5C8NW91_9BURK</name>
<accession>A0A5C8NW91</accession>
<evidence type="ECO:0000256" key="10">
    <source>
        <dbReference type="SAM" id="SignalP"/>
    </source>
</evidence>
<feature type="signal peptide" evidence="10">
    <location>
        <begin position="1"/>
        <end position="22"/>
    </location>
</feature>
<reference evidence="12 13" key="1">
    <citation type="submission" date="2019-06" db="EMBL/GenBank/DDBJ databases">
        <title>Quisquiliibacterium sp. nov., isolated from a maize field.</title>
        <authorList>
            <person name="Lin S.-Y."/>
            <person name="Tsai C.-F."/>
            <person name="Young C.-C."/>
        </authorList>
    </citation>
    <scope>NUCLEOTIDE SEQUENCE [LARGE SCALE GENOMIC DNA]</scope>
    <source>
        <strain evidence="12 13">CC-CFT501</strain>
    </source>
</reference>
<keyword evidence="3 9" id="KW-0812">Transmembrane</keyword>
<dbReference type="PROSITE" id="PS51007">
    <property type="entry name" value="CYTC"/>
    <property type="match status" value="1"/>
</dbReference>
<dbReference type="SUPFAM" id="SSF46626">
    <property type="entry name" value="Cytochrome c"/>
    <property type="match status" value="1"/>
</dbReference>
<dbReference type="PANTHER" id="PTHR10266">
    <property type="entry name" value="CYTOCHROME C1"/>
    <property type="match status" value="1"/>
</dbReference>
<evidence type="ECO:0000256" key="9">
    <source>
        <dbReference type="SAM" id="Phobius"/>
    </source>
</evidence>
<evidence type="ECO:0000256" key="1">
    <source>
        <dbReference type="ARBA" id="ARBA00004370"/>
    </source>
</evidence>
<comment type="cofactor">
    <cofactor evidence="8">
        <name>heme c</name>
        <dbReference type="ChEBI" id="CHEBI:61717"/>
    </cofactor>
    <text evidence="8">Binds 1 heme c group covalently per subunit.</text>
</comment>
<dbReference type="GO" id="GO:0009055">
    <property type="term" value="F:electron transfer activity"/>
    <property type="evidence" value="ECO:0007669"/>
    <property type="project" value="InterPro"/>
</dbReference>
<feature type="chain" id="PRO_5023041429" evidence="10">
    <location>
        <begin position="23"/>
        <end position="288"/>
    </location>
</feature>
<evidence type="ECO:0000256" key="2">
    <source>
        <dbReference type="ARBA" id="ARBA00022617"/>
    </source>
</evidence>
<dbReference type="PANTHER" id="PTHR10266:SF3">
    <property type="entry name" value="CYTOCHROME C1, HEME PROTEIN, MITOCHONDRIAL"/>
    <property type="match status" value="1"/>
</dbReference>
<feature type="transmembrane region" description="Helical" evidence="9">
    <location>
        <begin position="261"/>
        <end position="279"/>
    </location>
</feature>
<dbReference type="GO" id="GO:0020037">
    <property type="term" value="F:heme binding"/>
    <property type="evidence" value="ECO:0007669"/>
    <property type="project" value="InterPro"/>
</dbReference>
<keyword evidence="13" id="KW-1185">Reference proteome</keyword>
<organism evidence="12 13">
    <name type="scientific">Zeimonas arvi</name>
    <dbReference type="NCBI Taxonomy" id="2498847"/>
    <lineage>
        <taxon>Bacteria</taxon>
        <taxon>Pseudomonadati</taxon>
        <taxon>Pseudomonadota</taxon>
        <taxon>Betaproteobacteria</taxon>
        <taxon>Burkholderiales</taxon>
        <taxon>Burkholderiaceae</taxon>
        <taxon>Zeimonas</taxon>
    </lineage>
</organism>
<dbReference type="GO" id="GO:0046872">
    <property type="term" value="F:metal ion binding"/>
    <property type="evidence" value="ECO:0007669"/>
    <property type="project" value="UniProtKB-KW"/>
</dbReference>
<dbReference type="GO" id="GO:0016020">
    <property type="term" value="C:membrane"/>
    <property type="evidence" value="ECO:0007669"/>
    <property type="project" value="UniProtKB-SubCell"/>
</dbReference>
<evidence type="ECO:0000313" key="12">
    <source>
        <dbReference type="EMBL" id="TXL65501.1"/>
    </source>
</evidence>
<dbReference type="AlphaFoldDB" id="A0A5C8NW91"/>
<proteinExistence type="predicted"/>
<sequence>MKKIVKSLAALAAALVVGSASAAGGGYPLDPFPSEKLTQQPALQNGAKLFVNYCLNCHGAALMRYNRLTDIGLTEEQIKKSLLFTSDKVGDPMKIAMRPADAKEWFGARPPDLSVIARARSSAAGSGSDWLYTYLRAYFRDGTRATGWNNALFENVGMPHVFWEQQGARGATLEEIKEVKDENTGKLTGFVRHVVNFDANGVRTEKTEPLQGLKHHASRTWTLGKPEGGTMSQAAFDDSVGDLVAYITYMSDPTAQKRMRLGVWVLLFLGVFTIFAWMLNRAFWKDIR</sequence>
<dbReference type="Proteomes" id="UP000321548">
    <property type="component" value="Unassembled WGS sequence"/>
</dbReference>
<evidence type="ECO:0000313" key="13">
    <source>
        <dbReference type="Proteomes" id="UP000321548"/>
    </source>
</evidence>
<feature type="binding site" description="covalent" evidence="8">
    <location>
        <position position="58"/>
    </location>
    <ligand>
        <name>heme c</name>
        <dbReference type="ChEBI" id="CHEBI:61717"/>
    </ligand>
</feature>